<dbReference type="OrthoDB" id="8812103at2"/>
<name>A0A3E1RH08_9BURK</name>
<comment type="caution">
    <text evidence="1">The sequence shown here is derived from an EMBL/GenBank/DDBJ whole genome shotgun (WGS) entry which is preliminary data.</text>
</comment>
<evidence type="ECO:0000313" key="2">
    <source>
        <dbReference type="Proteomes" id="UP000260665"/>
    </source>
</evidence>
<protein>
    <submittedName>
        <fullName evidence="1">Uncharacterized protein</fullName>
    </submittedName>
</protein>
<dbReference type="EMBL" id="QFZK01000001">
    <property type="protein sequence ID" value="RFO98644.1"/>
    <property type="molecule type" value="Genomic_DNA"/>
</dbReference>
<dbReference type="RefSeq" id="WP_117173441.1">
    <property type="nucleotide sequence ID" value="NZ_QFZK01000001.1"/>
</dbReference>
<dbReference type="Proteomes" id="UP000260665">
    <property type="component" value="Unassembled WGS sequence"/>
</dbReference>
<dbReference type="AlphaFoldDB" id="A0A3E1RH08"/>
<sequence length="79" mass="8508">MALITWIETPHTRTALLGDVPVCTIKVKDIGGCTALWLNGMLWPAPAHMPKAPMQSGCFFSSVADAKLAIELQLNKLSS</sequence>
<keyword evidence="2" id="KW-1185">Reference proteome</keyword>
<reference evidence="1 2" key="1">
    <citation type="submission" date="2018-05" db="EMBL/GenBank/DDBJ databases">
        <title>Rhodoferax soyangensis sp.nov., isolated from an oligotrophic freshwater lake.</title>
        <authorList>
            <person name="Park M."/>
        </authorList>
    </citation>
    <scope>NUCLEOTIDE SEQUENCE [LARGE SCALE GENOMIC DNA]</scope>
    <source>
        <strain evidence="1 2">IMCC26218</strain>
    </source>
</reference>
<organism evidence="1 2">
    <name type="scientific">Rhodoferax lacus</name>
    <dbReference type="NCBI Taxonomy" id="2184758"/>
    <lineage>
        <taxon>Bacteria</taxon>
        <taxon>Pseudomonadati</taxon>
        <taxon>Pseudomonadota</taxon>
        <taxon>Betaproteobacteria</taxon>
        <taxon>Burkholderiales</taxon>
        <taxon>Comamonadaceae</taxon>
        <taxon>Rhodoferax</taxon>
    </lineage>
</organism>
<accession>A0A3E1RH08</accession>
<evidence type="ECO:0000313" key="1">
    <source>
        <dbReference type="EMBL" id="RFO98644.1"/>
    </source>
</evidence>
<proteinExistence type="predicted"/>
<gene>
    <name evidence="1" type="ORF">DIC66_01800</name>
</gene>